<dbReference type="Gene3D" id="3.40.50.300">
    <property type="entry name" value="P-loop containing nucleotide triphosphate hydrolases"/>
    <property type="match status" value="1"/>
</dbReference>
<evidence type="ECO:0000256" key="1">
    <source>
        <dbReference type="ARBA" id="ARBA00022741"/>
    </source>
</evidence>
<gene>
    <name evidence="3" type="primary">zapE</name>
    <name evidence="4" type="ORF">FLM02_05880</name>
</gene>
<dbReference type="EMBL" id="VIOS01000014">
    <property type="protein sequence ID" value="TQP16059.1"/>
    <property type="molecule type" value="Genomic_DNA"/>
</dbReference>
<keyword evidence="3" id="KW-0378">Hydrolase</keyword>
<evidence type="ECO:0000256" key="3">
    <source>
        <dbReference type="HAMAP-Rule" id="MF_01919"/>
    </source>
</evidence>
<dbReference type="RefSeq" id="WP_032472879.1">
    <property type="nucleotide sequence ID" value="NZ_CP046736.1"/>
</dbReference>
<dbReference type="PANTHER" id="PTHR12169:SF6">
    <property type="entry name" value="AFG1-LIKE ATPASE"/>
    <property type="match status" value="1"/>
</dbReference>
<comment type="subunit">
    <text evidence="3">Interacts with FtsZ.</text>
</comment>
<proteinExistence type="inferred from homology"/>
<dbReference type="GO" id="GO:0032153">
    <property type="term" value="C:cell division site"/>
    <property type="evidence" value="ECO:0007669"/>
    <property type="project" value="TreeGrafter"/>
</dbReference>
<accession>A0A085QLL0</accession>
<dbReference type="InterPro" id="IPR027417">
    <property type="entry name" value="P-loop_NTPase"/>
</dbReference>
<keyword evidence="3" id="KW-0131">Cell cycle</keyword>
<dbReference type="InterPro" id="IPR030870">
    <property type="entry name" value="ZapE"/>
</dbReference>
<dbReference type="HAMAP" id="MF_01919">
    <property type="entry name" value="ZapE"/>
    <property type="match status" value="1"/>
</dbReference>
<dbReference type="NCBIfam" id="NF040713">
    <property type="entry name" value="ZapE"/>
    <property type="match status" value="1"/>
</dbReference>
<keyword evidence="1 3" id="KW-0547">Nucleotide-binding</keyword>
<name>A0A085QLL0_VIBCL</name>
<dbReference type="PANTHER" id="PTHR12169">
    <property type="entry name" value="ATPASE N2B"/>
    <property type="match status" value="1"/>
</dbReference>
<dbReference type="SUPFAM" id="SSF52540">
    <property type="entry name" value="P-loop containing nucleoside triphosphate hydrolases"/>
    <property type="match status" value="1"/>
</dbReference>
<dbReference type="FunFam" id="3.40.50.300:FF:001019">
    <property type="entry name" value="Cell division protein ZapE"/>
    <property type="match status" value="1"/>
</dbReference>
<keyword evidence="3 4" id="KW-0132">Cell division</keyword>
<sequence>MTPKQRYEKDLQRTDFYSDEAQARAVDALDNLYHQWLNYLNQPVVRPSVWQKLIGKKPTVTQPPQGLYMWGGVGRGKTYLMDTFFEALPTEKKLRVHFHRFMYRVHDELRTLSDVSDPLEIVADRFCAEANIICFDEFFVSDITDAMILGTLFEALFRRGIVLVATSNIAPKDLYRNGLQRARFLPAIALVETHCQILNVDSGVDYRLRTLQQAEIYHYPLDSKATDNLQRYFQQLISSEQAPETQIDVNHRMITVEAAGDGVLYATFAQLCQTARSQNDYIELSKIYHTVLLADVKQMNKSSDDAARRFIALVDEFYERHVKLIISAEVPLTDLYTDGLLEFEFKRCQSRLIEMQSHDYLAKEHLG</sequence>
<reference evidence="4 5" key="1">
    <citation type="submission" date="2019-07" db="EMBL/GenBank/DDBJ databases">
        <title>Phenotypic and genotypic antimicrobial resistance traits of Vibrio cholerae non-O1/non-O139 isolated from a large Austrian lake frequently associated with cases of infection.</title>
        <authorList>
            <person name="Lepuschitz S."/>
            <person name="Baron S."/>
            <person name="Larvor E."/>
            <person name="Granier S."/>
            <person name="Pretzer C."/>
            <person name="Mach R.L."/>
            <person name="Farnleitner A.H."/>
            <person name="Ruppitsch W."/>
            <person name="Pleininger S."/>
            <person name="Indra A."/>
            <person name="Kirschner A.K.T."/>
        </authorList>
    </citation>
    <scope>NUCLEOTIDE SEQUENCE [LARGE SCALE GENOMIC DNA]</scope>
    <source>
        <strain evidence="4 5">A12JL36W90</strain>
    </source>
</reference>
<dbReference type="AlphaFoldDB" id="A0A085QLL0"/>
<keyword evidence="2 3" id="KW-0067">ATP-binding</keyword>
<dbReference type="Proteomes" id="UP000319979">
    <property type="component" value="Unassembled WGS sequence"/>
</dbReference>
<comment type="function">
    <text evidence="3">Reduces the stability of FtsZ polymers in the presence of ATP.</text>
</comment>
<comment type="similarity">
    <text evidence="3">Belongs to the AFG1 ATPase family. ZapE subfamily.</text>
</comment>
<comment type="subcellular location">
    <subcellularLocation>
        <location evidence="3">Cytoplasm</location>
    </subcellularLocation>
</comment>
<comment type="caution">
    <text evidence="4">The sequence shown here is derived from an EMBL/GenBank/DDBJ whole genome shotgun (WGS) entry which is preliminary data.</text>
</comment>
<dbReference type="GO" id="GO:0051301">
    <property type="term" value="P:cell division"/>
    <property type="evidence" value="ECO:0007669"/>
    <property type="project" value="UniProtKB-UniRule"/>
</dbReference>
<dbReference type="InterPro" id="IPR005654">
    <property type="entry name" value="ATPase_AFG1-like"/>
</dbReference>
<organism evidence="4 5">
    <name type="scientific">Vibrio cholerae</name>
    <dbReference type="NCBI Taxonomy" id="666"/>
    <lineage>
        <taxon>Bacteria</taxon>
        <taxon>Pseudomonadati</taxon>
        <taxon>Pseudomonadota</taxon>
        <taxon>Gammaproteobacteria</taxon>
        <taxon>Vibrionales</taxon>
        <taxon>Vibrionaceae</taxon>
        <taxon>Vibrio</taxon>
    </lineage>
</organism>
<feature type="binding site" evidence="3">
    <location>
        <begin position="71"/>
        <end position="78"/>
    </location>
    <ligand>
        <name>ATP</name>
        <dbReference type="ChEBI" id="CHEBI:30616"/>
    </ligand>
</feature>
<dbReference type="GO" id="GO:0005524">
    <property type="term" value="F:ATP binding"/>
    <property type="evidence" value="ECO:0007669"/>
    <property type="project" value="UniProtKB-UniRule"/>
</dbReference>
<dbReference type="Pfam" id="PF03969">
    <property type="entry name" value="AFG1_ATPase"/>
    <property type="match status" value="1"/>
</dbReference>
<evidence type="ECO:0000313" key="4">
    <source>
        <dbReference type="EMBL" id="TQP16059.1"/>
    </source>
</evidence>
<evidence type="ECO:0000313" key="5">
    <source>
        <dbReference type="Proteomes" id="UP000319979"/>
    </source>
</evidence>
<protein>
    <recommendedName>
        <fullName evidence="3">Cell division protein ZapE</fullName>
    </recommendedName>
    <alternativeName>
        <fullName evidence="3">Z ring-associated protein ZapE</fullName>
    </alternativeName>
</protein>
<evidence type="ECO:0000256" key="2">
    <source>
        <dbReference type="ARBA" id="ARBA00022840"/>
    </source>
</evidence>
<keyword evidence="3" id="KW-0963">Cytoplasm</keyword>
<dbReference type="GO" id="GO:0005737">
    <property type="term" value="C:cytoplasm"/>
    <property type="evidence" value="ECO:0007669"/>
    <property type="project" value="UniProtKB-SubCell"/>
</dbReference>
<dbReference type="GO" id="GO:0016887">
    <property type="term" value="F:ATP hydrolysis activity"/>
    <property type="evidence" value="ECO:0007669"/>
    <property type="project" value="UniProtKB-UniRule"/>
</dbReference>